<proteinExistence type="inferred from homology"/>
<dbReference type="RefSeq" id="WP_052430474.1">
    <property type="nucleotide sequence ID" value="NZ_BBLT01000015.1"/>
</dbReference>
<comment type="similarity">
    <text evidence="1">Belongs to the sulfatase family.</text>
</comment>
<keyword evidence="3" id="KW-0378">Hydrolase</keyword>
<dbReference type="Gene3D" id="3.30.1120.10">
    <property type="match status" value="1"/>
</dbReference>
<dbReference type="OrthoDB" id="9764377at2"/>
<feature type="domain" description="Sulfatase N-terminal" evidence="5">
    <location>
        <begin position="36"/>
        <end position="426"/>
    </location>
</feature>
<dbReference type="Pfam" id="PF00884">
    <property type="entry name" value="Sulfatase"/>
    <property type="match status" value="1"/>
</dbReference>
<dbReference type="GO" id="GO:0004065">
    <property type="term" value="F:arylsulfatase activity"/>
    <property type="evidence" value="ECO:0007669"/>
    <property type="project" value="TreeGrafter"/>
</dbReference>
<gene>
    <name evidence="6" type="ORF">MYP_4880</name>
</gene>
<dbReference type="Gene3D" id="3.40.720.10">
    <property type="entry name" value="Alkaline Phosphatase, subunit A"/>
    <property type="match status" value="1"/>
</dbReference>
<dbReference type="PROSITE" id="PS00149">
    <property type="entry name" value="SULFATASE_2"/>
    <property type="match status" value="1"/>
</dbReference>
<dbReference type="CDD" id="cd16025">
    <property type="entry name" value="PAS_like"/>
    <property type="match status" value="1"/>
</dbReference>
<dbReference type="AlphaFoldDB" id="A0A098LKZ2"/>
<dbReference type="PANTHER" id="PTHR42693:SF53">
    <property type="entry name" value="ENDO-4-O-SULFATASE"/>
    <property type="match status" value="1"/>
</dbReference>
<dbReference type="STRING" id="153721.MYP_4880"/>
<dbReference type="GO" id="GO:0046872">
    <property type="term" value="F:metal ion binding"/>
    <property type="evidence" value="ECO:0007669"/>
    <property type="project" value="UniProtKB-KW"/>
</dbReference>
<evidence type="ECO:0000259" key="5">
    <source>
        <dbReference type="Pfam" id="PF00884"/>
    </source>
</evidence>
<keyword evidence="2" id="KW-0479">Metal-binding</keyword>
<dbReference type="SUPFAM" id="SSF53649">
    <property type="entry name" value="Alkaline phosphatase-like"/>
    <property type="match status" value="1"/>
</dbReference>
<evidence type="ECO:0000313" key="7">
    <source>
        <dbReference type="Proteomes" id="UP000030185"/>
    </source>
</evidence>
<keyword evidence="7" id="KW-1185">Reference proteome</keyword>
<dbReference type="InterPro" id="IPR050738">
    <property type="entry name" value="Sulfatase"/>
</dbReference>
<dbReference type="Proteomes" id="UP000030185">
    <property type="component" value="Unassembled WGS sequence"/>
</dbReference>
<accession>A0A098LKZ2</accession>
<keyword evidence="4" id="KW-0106">Calcium</keyword>
<dbReference type="InterPro" id="IPR024607">
    <property type="entry name" value="Sulfatase_CS"/>
</dbReference>
<evidence type="ECO:0000256" key="2">
    <source>
        <dbReference type="ARBA" id="ARBA00022723"/>
    </source>
</evidence>
<evidence type="ECO:0000256" key="1">
    <source>
        <dbReference type="ARBA" id="ARBA00008779"/>
    </source>
</evidence>
<evidence type="ECO:0000313" key="6">
    <source>
        <dbReference type="EMBL" id="GAL87650.1"/>
    </source>
</evidence>
<reference evidence="6 7" key="1">
    <citation type="submission" date="2014-09" db="EMBL/GenBank/DDBJ databases">
        <title>Sporocytophaga myxococcoides PG-01 genome sequencing.</title>
        <authorList>
            <person name="Liu L."/>
            <person name="Gao P.J."/>
            <person name="Chen G.J."/>
            <person name="Wang L.S."/>
        </authorList>
    </citation>
    <scope>NUCLEOTIDE SEQUENCE [LARGE SCALE GENOMIC DNA]</scope>
    <source>
        <strain evidence="6 7">PG-01</strain>
    </source>
</reference>
<sequence>MNRGFLIVPLLVLLMLCTSVKFIENTTTNAATDSRPNIIIILADDMGFSDLGCYGSEIHTPNLDKLAHQGLRMTNFYNAGRCCPSRASILTGLYPHQAGIGDMLQNKGSYAYQGFLSDSCITIAQLLKQAGYHTITSGKWHVGTSPSALAHNRGFDKSFCMLNNGSSYFKNGPLYNDGRTVMFMQNGHVINRDTTYYLTQNITDFALNTIDEQKNNKNPFFLYLTYTAPHWPIQALEEDIQLFRGKYLIGWDSIREHRLKKQIKEKIFNKKTKLTSRYYKVPQWNNVNENDRNLWDLRMSIYAAMIYRMDKGIGEILQKLQETGEDKNTLIIFLSDNGGSGDEVQKDKFVIQRSGIPGTGDYIDSYQKNWGNASNTPFSMFKKNMHEGGISTPFIAYFPGVIKPGQINHSTGHIINILPTCIELAKIKYPQTFNGIHLKQLEGKSMINIFKGATSGNDTLYWEHEGNKAIRVANWKLVYELEQNEWQLYDLQTDRSEISNLVNKYPDKVKQLKATHDEWCSKVGVVDWNTIK</sequence>
<organism evidence="6 7">
    <name type="scientific">Sporocytophaga myxococcoides</name>
    <dbReference type="NCBI Taxonomy" id="153721"/>
    <lineage>
        <taxon>Bacteria</taxon>
        <taxon>Pseudomonadati</taxon>
        <taxon>Bacteroidota</taxon>
        <taxon>Cytophagia</taxon>
        <taxon>Cytophagales</taxon>
        <taxon>Cytophagaceae</taxon>
        <taxon>Sporocytophaga</taxon>
    </lineage>
</organism>
<protein>
    <recommendedName>
        <fullName evidence="5">Sulfatase N-terminal domain-containing protein</fullName>
    </recommendedName>
</protein>
<dbReference type="InterPro" id="IPR000917">
    <property type="entry name" value="Sulfatase_N"/>
</dbReference>
<evidence type="ECO:0000256" key="3">
    <source>
        <dbReference type="ARBA" id="ARBA00022801"/>
    </source>
</evidence>
<dbReference type="eggNOG" id="COG3119">
    <property type="taxonomic scope" value="Bacteria"/>
</dbReference>
<evidence type="ECO:0000256" key="4">
    <source>
        <dbReference type="ARBA" id="ARBA00022837"/>
    </source>
</evidence>
<name>A0A098LKZ2_9BACT</name>
<dbReference type="InterPro" id="IPR017850">
    <property type="entry name" value="Alkaline_phosphatase_core_sf"/>
</dbReference>
<comment type="caution">
    <text evidence="6">The sequence shown here is derived from an EMBL/GenBank/DDBJ whole genome shotgun (WGS) entry which is preliminary data.</text>
</comment>
<dbReference type="PANTHER" id="PTHR42693">
    <property type="entry name" value="ARYLSULFATASE FAMILY MEMBER"/>
    <property type="match status" value="1"/>
</dbReference>
<dbReference type="EMBL" id="BBLT01000015">
    <property type="protein sequence ID" value="GAL87650.1"/>
    <property type="molecule type" value="Genomic_DNA"/>
</dbReference>